<keyword evidence="4" id="KW-0997">Cell inner membrane</keyword>
<evidence type="ECO:0000256" key="7">
    <source>
        <dbReference type="ARBA" id="ARBA00023136"/>
    </source>
</evidence>
<dbReference type="PANTHER" id="PTHR30574:SF1">
    <property type="entry name" value="SULPHUR TRANSPORT DOMAIN-CONTAINING PROTEIN"/>
    <property type="match status" value="1"/>
</dbReference>
<feature type="transmembrane region" description="Helical" evidence="9">
    <location>
        <begin position="6"/>
        <end position="27"/>
    </location>
</feature>
<dbReference type="EMBL" id="JAFKCV010000002">
    <property type="protein sequence ID" value="MBN7824290.1"/>
    <property type="molecule type" value="Genomic_DNA"/>
</dbReference>
<accession>A0A939DLD0</accession>
<comment type="caution">
    <text evidence="10">The sequence shown here is derived from an EMBL/GenBank/DDBJ whole genome shotgun (WGS) entry which is preliminary data.</text>
</comment>
<evidence type="ECO:0000256" key="4">
    <source>
        <dbReference type="ARBA" id="ARBA00022519"/>
    </source>
</evidence>
<evidence type="ECO:0000256" key="3">
    <source>
        <dbReference type="ARBA" id="ARBA00022475"/>
    </source>
</evidence>
<evidence type="ECO:0000256" key="1">
    <source>
        <dbReference type="ARBA" id="ARBA00004429"/>
    </source>
</evidence>
<dbReference type="InterPro" id="IPR007272">
    <property type="entry name" value="Sulf_transp_TsuA/YedE"/>
</dbReference>
<keyword evidence="6 9" id="KW-1133">Transmembrane helix</keyword>
<keyword evidence="11" id="KW-1185">Reference proteome</keyword>
<evidence type="ECO:0000256" key="6">
    <source>
        <dbReference type="ARBA" id="ARBA00022989"/>
    </source>
</evidence>
<dbReference type="RefSeq" id="WP_206572411.1">
    <property type="nucleotide sequence ID" value="NZ_JAFKCV010000002.1"/>
</dbReference>
<feature type="transmembrane region" description="Helical" evidence="9">
    <location>
        <begin position="48"/>
        <end position="69"/>
    </location>
</feature>
<reference evidence="10" key="1">
    <citation type="submission" date="2021-03" db="EMBL/GenBank/DDBJ databases">
        <title>novel species isolated from a fishpond in China.</title>
        <authorList>
            <person name="Lu H."/>
            <person name="Cai Z."/>
        </authorList>
    </citation>
    <scope>NUCLEOTIDE SEQUENCE</scope>
    <source>
        <strain evidence="10">JCM 30855</strain>
    </source>
</reference>
<dbReference type="GO" id="GO:0005886">
    <property type="term" value="C:plasma membrane"/>
    <property type="evidence" value="ECO:0007669"/>
    <property type="project" value="UniProtKB-SubCell"/>
</dbReference>
<gene>
    <name evidence="10" type="ORF">J0A66_03520</name>
</gene>
<dbReference type="Pfam" id="PF04143">
    <property type="entry name" value="Sulf_transp"/>
    <property type="match status" value="1"/>
</dbReference>
<dbReference type="PANTHER" id="PTHR30574">
    <property type="entry name" value="INNER MEMBRANE PROTEIN YEDE"/>
    <property type="match status" value="1"/>
</dbReference>
<protein>
    <submittedName>
        <fullName evidence="10">YeeE/YedE family protein</fullName>
    </submittedName>
</protein>
<evidence type="ECO:0000313" key="10">
    <source>
        <dbReference type="EMBL" id="MBN7824290.1"/>
    </source>
</evidence>
<feature type="transmembrane region" description="Helical" evidence="9">
    <location>
        <begin position="113"/>
        <end position="135"/>
    </location>
</feature>
<evidence type="ECO:0000256" key="8">
    <source>
        <dbReference type="ARBA" id="ARBA00035655"/>
    </source>
</evidence>
<evidence type="ECO:0000313" key="11">
    <source>
        <dbReference type="Proteomes" id="UP000664654"/>
    </source>
</evidence>
<keyword evidence="7 9" id="KW-0472">Membrane</keyword>
<name>A0A939DLD0_9ALTE</name>
<evidence type="ECO:0000256" key="9">
    <source>
        <dbReference type="SAM" id="Phobius"/>
    </source>
</evidence>
<comment type="similarity">
    <text evidence="8">Belongs to the TsuA/YedE (TC 9.B.102) family.</text>
</comment>
<evidence type="ECO:0000256" key="2">
    <source>
        <dbReference type="ARBA" id="ARBA00022448"/>
    </source>
</evidence>
<keyword evidence="2" id="KW-0813">Transport</keyword>
<comment type="subcellular location">
    <subcellularLocation>
        <location evidence="1">Cell inner membrane</location>
        <topology evidence="1">Multi-pass membrane protein</topology>
    </subcellularLocation>
</comment>
<sequence>MTEFTPWSGLVGGALIGLSSGLLLLLIGRIAGISGIASGLMSTNVREMGWRAAFIAGLLLAALLFPWFSGQPLPVDIQADLPTMAIGGLLVGFGTRMASGCTAGHGISGLSRLSFRSLAATATFFATAMITVFVVRAG</sequence>
<proteinExistence type="inferred from homology"/>
<feature type="transmembrane region" description="Helical" evidence="9">
    <location>
        <begin position="81"/>
        <end position="101"/>
    </location>
</feature>
<keyword evidence="5 9" id="KW-0812">Transmembrane</keyword>
<organism evidence="10 11">
    <name type="scientific">Bowmanella dokdonensis</name>
    <dbReference type="NCBI Taxonomy" id="751969"/>
    <lineage>
        <taxon>Bacteria</taxon>
        <taxon>Pseudomonadati</taxon>
        <taxon>Pseudomonadota</taxon>
        <taxon>Gammaproteobacteria</taxon>
        <taxon>Alteromonadales</taxon>
        <taxon>Alteromonadaceae</taxon>
        <taxon>Bowmanella</taxon>
    </lineage>
</organism>
<dbReference type="Proteomes" id="UP000664654">
    <property type="component" value="Unassembled WGS sequence"/>
</dbReference>
<keyword evidence="3" id="KW-1003">Cell membrane</keyword>
<evidence type="ECO:0000256" key="5">
    <source>
        <dbReference type="ARBA" id="ARBA00022692"/>
    </source>
</evidence>
<dbReference type="AlphaFoldDB" id="A0A939DLD0"/>